<sequence>MFCASRLSMEEIRETFADAETVVYWDVEDFPVTDAVTFNENIRTALGNVGYRGNVSIRAYYGGDNKPSRSDEIAGITFVSRASKRGRMHSMLLDMHLLALDNLSCAPTNLMAITKDLTWDEDEEETQFATRLMLLNSECYNVLLVVDDDLEGRLTKMPHSLKYTAWCWEDISVYRPSYPTRPIHHSIVESFRRQPPPKMYMYEEEDPCPDPCPRCGK</sequence>
<dbReference type="PANTHER" id="PTHR14379">
    <property type="entry name" value="LIMKAIN B LKAP"/>
    <property type="match status" value="1"/>
</dbReference>
<reference evidence="1" key="1">
    <citation type="submission" date="2016-07" db="EMBL/GenBank/DDBJ databases">
        <title>De novo transcriptome assembly of four accessions of the metal hyperaccumulator plant Noccaea caerulescens.</title>
        <authorList>
            <person name="Blande D."/>
            <person name="Halimaa P."/>
            <person name="Tervahauta A.I."/>
            <person name="Aarts M.G."/>
            <person name="Karenlampi S.O."/>
        </authorList>
    </citation>
    <scope>NUCLEOTIDE SEQUENCE</scope>
</reference>
<dbReference type="EMBL" id="GEVI01004567">
    <property type="protein sequence ID" value="JAU27753.1"/>
    <property type="molecule type" value="Transcribed_RNA"/>
</dbReference>
<dbReference type="PANTHER" id="PTHR14379:SF3">
    <property type="entry name" value="MEIOSIS REGULATOR AND MRNA STABILITY FACTOR 1"/>
    <property type="match status" value="1"/>
</dbReference>
<organism evidence="1">
    <name type="scientific">Noccaea caerulescens</name>
    <name type="common">Alpine penny-cress</name>
    <name type="synonym">Thlaspi caerulescens</name>
    <dbReference type="NCBI Taxonomy" id="107243"/>
    <lineage>
        <taxon>Eukaryota</taxon>
        <taxon>Viridiplantae</taxon>
        <taxon>Streptophyta</taxon>
        <taxon>Embryophyta</taxon>
        <taxon>Tracheophyta</taxon>
        <taxon>Spermatophyta</taxon>
        <taxon>Magnoliopsida</taxon>
        <taxon>eudicotyledons</taxon>
        <taxon>Gunneridae</taxon>
        <taxon>Pentapetalae</taxon>
        <taxon>rosids</taxon>
        <taxon>malvids</taxon>
        <taxon>Brassicales</taxon>
        <taxon>Brassicaceae</taxon>
        <taxon>Coluteocarpeae</taxon>
        <taxon>Noccaea</taxon>
    </lineage>
</organism>
<dbReference type="InterPro" id="IPR024768">
    <property type="entry name" value="Marf1"/>
</dbReference>
<proteinExistence type="predicted"/>
<dbReference type="CDD" id="cd10910">
    <property type="entry name" value="PIN_limkain_b1_N_like"/>
    <property type="match status" value="1"/>
</dbReference>
<dbReference type="GO" id="GO:0005777">
    <property type="term" value="C:peroxisome"/>
    <property type="evidence" value="ECO:0007669"/>
    <property type="project" value="InterPro"/>
</dbReference>
<dbReference type="GO" id="GO:0010468">
    <property type="term" value="P:regulation of gene expression"/>
    <property type="evidence" value="ECO:0007669"/>
    <property type="project" value="InterPro"/>
</dbReference>
<gene>
    <name evidence="1" type="ORF">GA_TR3136_c0_g1_i1_g.9905</name>
</gene>
<evidence type="ECO:0000313" key="1">
    <source>
        <dbReference type="EMBL" id="JAU27753.1"/>
    </source>
</evidence>
<evidence type="ECO:0008006" key="2">
    <source>
        <dbReference type="Google" id="ProtNLM"/>
    </source>
</evidence>
<name>A0A1J3E6H6_NOCCA</name>
<dbReference type="AlphaFoldDB" id="A0A1J3E6H6"/>
<accession>A0A1J3E6H6</accession>
<protein>
    <recommendedName>
        <fullName evidence="2">NYN domain-containing protein</fullName>
    </recommendedName>
</protein>